<comment type="cofactor">
    <cofactor evidence="1">
        <name>Ca(2+)</name>
        <dbReference type="ChEBI" id="CHEBI:29108"/>
    </cofactor>
</comment>
<evidence type="ECO:0000256" key="5">
    <source>
        <dbReference type="ARBA" id="ARBA00022801"/>
    </source>
</evidence>
<dbReference type="AlphaFoldDB" id="A0A1I0GYI3"/>
<evidence type="ECO:0000256" key="2">
    <source>
        <dbReference type="ARBA" id="ARBA00008779"/>
    </source>
</evidence>
<keyword evidence="9" id="KW-1185">Reference proteome</keyword>
<dbReference type="Pfam" id="PF00884">
    <property type="entry name" value="Sulfatase"/>
    <property type="match status" value="1"/>
</dbReference>
<dbReference type="InterPro" id="IPR024607">
    <property type="entry name" value="Sulfatase_CS"/>
</dbReference>
<dbReference type="OrthoDB" id="9803751at2"/>
<keyword evidence="5" id="KW-0378">Hydrolase</keyword>
<name>A0A1I0GYI3_THASX</name>
<dbReference type="STRING" id="349064.SAMN05660429_02606"/>
<sequence length="473" mass="54053">MNRLIFFMLAITLFYPSVLLGKENQQANVLLIVADDLRMNIGAYGDAVAKTPNIDALANESVRFDRAYVQFASCNASRASMLTGKYPDNIKVWRLNSHFRNTAPNVVTMPQHFKNNGYHTESIGKVFHNYANITDSISWSVPARLNQASHFNDYVNPESLEDGKKKGVATEVGQSSKRTYVDDQITVDAVQTLKRLKGNDKPFFLALGFMKPHSPFNAPKQFWDLYDRNEIEALGALSKPTNVPDINWFDYKELRTLTDLPKRKPFSHAQQQRLRHGYYAATSYMDENLGLVIQALKDNHLYENTIIVFASDHGYHLGENNHWTKATIRELDTQVPLLIKVPGRERAISKTLVEYVDLYPTLAQLSGIALPADVDGASFYHLLEQPNSTHKAMALSQTARPWPSNKPVKQMGYSIRTEQYRYTRWVNVNSKEILAEEVYRIEQDKLQRDNLINHITSKELAHLRSLLTDKLMF</sequence>
<organism evidence="8 9">
    <name type="scientific">Thalassotalea agarivorans</name>
    <name type="common">Thalassomonas agarivorans</name>
    <dbReference type="NCBI Taxonomy" id="349064"/>
    <lineage>
        <taxon>Bacteria</taxon>
        <taxon>Pseudomonadati</taxon>
        <taxon>Pseudomonadota</taxon>
        <taxon>Gammaproteobacteria</taxon>
        <taxon>Alteromonadales</taxon>
        <taxon>Colwelliaceae</taxon>
        <taxon>Thalassotalea</taxon>
    </lineage>
</organism>
<dbReference type="PANTHER" id="PTHR45953:SF1">
    <property type="entry name" value="IDURONATE 2-SULFATASE"/>
    <property type="match status" value="1"/>
</dbReference>
<dbReference type="Proteomes" id="UP000199308">
    <property type="component" value="Unassembled WGS sequence"/>
</dbReference>
<dbReference type="EMBL" id="FOHK01000013">
    <property type="protein sequence ID" value="SET75605.1"/>
    <property type="molecule type" value="Genomic_DNA"/>
</dbReference>
<dbReference type="InterPro" id="IPR035874">
    <property type="entry name" value="IDS"/>
</dbReference>
<dbReference type="GO" id="GO:0046872">
    <property type="term" value="F:metal ion binding"/>
    <property type="evidence" value="ECO:0007669"/>
    <property type="project" value="UniProtKB-KW"/>
</dbReference>
<dbReference type="Gene3D" id="3.40.720.10">
    <property type="entry name" value="Alkaline Phosphatase, subunit A"/>
    <property type="match status" value="1"/>
</dbReference>
<keyword evidence="4" id="KW-0732">Signal</keyword>
<dbReference type="InterPro" id="IPR000917">
    <property type="entry name" value="Sulfatase_N"/>
</dbReference>
<gene>
    <name evidence="8" type="ORF">SAMN05660429_02606</name>
</gene>
<evidence type="ECO:0000313" key="8">
    <source>
        <dbReference type="EMBL" id="SET75605.1"/>
    </source>
</evidence>
<evidence type="ECO:0000256" key="1">
    <source>
        <dbReference type="ARBA" id="ARBA00001913"/>
    </source>
</evidence>
<proteinExistence type="inferred from homology"/>
<dbReference type="GO" id="GO:0004423">
    <property type="term" value="F:iduronate-2-sulfatase activity"/>
    <property type="evidence" value="ECO:0007669"/>
    <property type="project" value="InterPro"/>
</dbReference>
<evidence type="ECO:0000256" key="6">
    <source>
        <dbReference type="ARBA" id="ARBA00022837"/>
    </source>
</evidence>
<evidence type="ECO:0000256" key="3">
    <source>
        <dbReference type="ARBA" id="ARBA00022723"/>
    </source>
</evidence>
<keyword evidence="3" id="KW-0479">Metal-binding</keyword>
<dbReference type="InterPro" id="IPR017850">
    <property type="entry name" value="Alkaline_phosphatase_core_sf"/>
</dbReference>
<dbReference type="PANTHER" id="PTHR45953">
    <property type="entry name" value="IDURONATE 2-SULFATASE"/>
    <property type="match status" value="1"/>
</dbReference>
<feature type="domain" description="Sulfatase N-terminal" evidence="7">
    <location>
        <begin position="28"/>
        <end position="368"/>
    </location>
</feature>
<reference evidence="8 9" key="1">
    <citation type="submission" date="2016-10" db="EMBL/GenBank/DDBJ databases">
        <authorList>
            <person name="de Groot N.N."/>
        </authorList>
    </citation>
    <scope>NUCLEOTIDE SEQUENCE [LARGE SCALE GENOMIC DNA]</scope>
    <source>
        <strain evidence="8 9">DSM 19706</strain>
    </source>
</reference>
<evidence type="ECO:0000259" key="7">
    <source>
        <dbReference type="Pfam" id="PF00884"/>
    </source>
</evidence>
<dbReference type="PROSITE" id="PS00149">
    <property type="entry name" value="SULFATASE_2"/>
    <property type="match status" value="1"/>
</dbReference>
<protein>
    <submittedName>
        <fullName evidence="8">Iduronate 2-sulfatase</fullName>
    </submittedName>
</protein>
<dbReference type="SUPFAM" id="SSF53649">
    <property type="entry name" value="Alkaline phosphatase-like"/>
    <property type="match status" value="1"/>
</dbReference>
<dbReference type="CDD" id="cd16030">
    <property type="entry name" value="iduronate-2-sulfatase"/>
    <property type="match status" value="1"/>
</dbReference>
<evidence type="ECO:0000313" key="9">
    <source>
        <dbReference type="Proteomes" id="UP000199308"/>
    </source>
</evidence>
<dbReference type="GO" id="GO:0005737">
    <property type="term" value="C:cytoplasm"/>
    <property type="evidence" value="ECO:0007669"/>
    <property type="project" value="TreeGrafter"/>
</dbReference>
<evidence type="ECO:0000256" key="4">
    <source>
        <dbReference type="ARBA" id="ARBA00022729"/>
    </source>
</evidence>
<dbReference type="RefSeq" id="WP_093331325.1">
    <property type="nucleotide sequence ID" value="NZ_AP027363.1"/>
</dbReference>
<accession>A0A1I0GYI3</accession>
<comment type="similarity">
    <text evidence="2">Belongs to the sulfatase family.</text>
</comment>
<keyword evidence="6" id="KW-0106">Calcium</keyword>